<gene>
    <name evidence="1" type="ORF">OKW85_10195</name>
</gene>
<organism evidence="1 2">
    <name type="scientific">Veillonella rogosae</name>
    <dbReference type="NCBI Taxonomy" id="423477"/>
    <lineage>
        <taxon>Bacteria</taxon>
        <taxon>Bacillati</taxon>
        <taxon>Bacillota</taxon>
        <taxon>Negativicutes</taxon>
        <taxon>Veillonellales</taxon>
        <taxon>Veillonellaceae</taxon>
        <taxon>Veillonella</taxon>
    </lineage>
</organism>
<name>A0AA46X4I9_9FIRM</name>
<evidence type="ECO:0000313" key="2">
    <source>
        <dbReference type="Proteomes" id="UP001164244"/>
    </source>
</evidence>
<protein>
    <submittedName>
        <fullName evidence="1">Uncharacterized protein</fullName>
    </submittedName>
</protein>
<sequence>MAVKTGVSMISFIITKEMRKKASSNSYKLPKAEQKKIRAYNKMMKEKKRQKKAAYIAALKKSGQYKNTQVNNYKPGLISENDRLHELQCKLKEKRAVQAAENNINK</sequence>
<proteinExistence type="predicted"/>
<dbReference type="EMBL" id="CP110419">
    <property type="protein sequence ID" value="UZG52018.1"/>
    <property type="molecule type" value="Genomic_DNA"/>
</dbReference>
<reference evidence="1" key="1">
    <citation type="submission" date="2022-11" db="EMBL/GenBank/DDBJ databases">
        <title>Complete genome sequence of Veillonella rogosae KCOM 3468 isolated from human Subgingival dental plaque of Chronic peridontitis Lesion.</title>
        <authorList>
            <person name="Park S.-N."/>
            <person name="Lim Y.K."/>
            <person name="Kook J.-K."/>
        </authorList>
    </citation>
    <scope>NUCLEOTIDE SEQUENCE</scope>
    <source>
        <strain evidence="1">KCOM 3468</strain>
        <plasmid evidence="1">pVr3468</plasmid>
    </source>
</reference>
<dbReference type="Proteomes" id="UP001164244">
    <property type="component" value="Plasmid pVr3468"/>
</dbReference>
<dbReference type="KEGG" id="vrg:OKW85_10195"/>
<keyword evidence="1" id="KW-0614">Plasmid</keyword>
<accession>A0AA46X4I9</accession>
<dbReference type="RefSeq" id="WP_265139189.1">
    <property type="nucleotide sequence ID" value="NZ_CP110419.1"/>
</dbReference>
<geneLocation type="plasmid" evidence="1 2">
    <name>pVr3468</name>
</geneLocation>
<dbReference type="AlphaFoldDB" id="A0AA46X4I9"/>
<evidence type="ECO:0000313" key="1">
    <source>
        <dbReference type="EMBL" id="UZG52018.1"/>
    </source>
</evidence>